<gene>
    <name evidence="3" type="ORF">NEOLI_004833</name>
</gene>
<dbReference type="Proteomes" id="UP000186594">
    <property type="component" value="Unassembled WGS sequence"/>
</dbReference>
<comment type="caution">
    <text evidence="3">The sequence shown here is derived from an EMBL/GenBank/DDBJ whole genome shotgun (WGS) entry which is preliminary data.</text>
</comment>
<protein>
    <submittedName>
        <fullName evidence="3">Protein UPS2, mitochondrial</fullName>
    </submittedName>
</protein>
<accession>A0A1U7LI38</accession>
<keyword evidence="1" id="KW-0732">Signal</keyword>
<dbReference type="GO" id="GO:0005758">
    <property type="term" value="C:mitochondrial intermembrane space"/>
    <property type="evidence" value="ECO:0007669"/>
    <property type="project" value="InterPro"/>
</dbReference>
<keyword evidence="4" id="KW-1185">Reference proteome</keyword>
<feature type="signal peptide" evidence="1">
    <location>
        <begin position="1"/>
        <end position="19"/>
    </location>
</feature>
<sequence>MGLFFRNIQILTFFTFVSPSPPISKLPTMKIFESFHTFNYNWQHVSAANWSKYPNDTCKHVVAVDILDRYIDPETGVLVTERLITCRQSVPKWIIKMVGGTEDSYVREVSQVDPRNQTLCMRSVNLTLSNILSIQETVKYCPNPVSPATQTLFQQDARITAYGALTRICTAIEDWSIERFKQNASKGREGLETILQKKLSRDLLRREQS</sequence>
<feature type="chain" id="PRO_5011984641" evidence="1">
    <location>
        <begin position="20"/>
        <end position="209"/>
    </location>
</feature>
<organism evidence="3 4">
    <name type="scientific">Neolecta irregularis (strain DAH-3)</name>
    <dbReference type="NCBI Taxonomy" id="1198029"/>
    <lineage>
        <taxon>Eukaryota</taxon>
        <taxon>Fungi</taxon>
        <taxon>Dikarya</taxon>
        <taxon>Ascomycota</taxon>
        <taxon>Taphrinomycotina</taxon>
        <taxon>Neolectales</taxon>
        <taxon>Neolectaceae</taxon>
        <taxon>Neolecta</taxon>
    </lineage>
</organism>
<evidence type="ECO:0000313" key="3">
    <source>
        <dbReference type="EMBL" id="OLL22309.1"/>
    </source>
</evidence>
<reference evidence="3 4" key="1">
    <citation type="submission" date="2016-04" db="EMBL/GenBank/DDBJ databases">
        <title>Evolutionary innovation and constraint leading to complex multicellularity in the Ascomycota.</title>
        <authorList>
            <person name="Cisse O."/>
            <person name="Nguyen A."/>
            <person name="Hewitt D.A."/>
            <person name="Jedd G."/>
            <person name="Stajich J.E."/>
        </authorList>
    </citation>
    <scope>NUCLEOTIDE SEQUENCE [LARGE SCALE GENOMIC DNA]</scope>
    <source>
        <strain evidence="3 4">DAH-3</strain>
    </source>
</reference>
<dbReference type="STRING" id="1198029.A0A1U7LI38"/>
<dbReference type="PANTHER" id="PTHR11158">
    <property type="entry name" value="MSF1/PX19 RELATED"/>
    <property type="match status" value="1"/>
</dbReference>
<name>A0A1U7LI38_NEOID</name>
<dbReference type="OrthoDB" id="407630at2759"/>
<feature type="domain" description="PRELI/MSF1" evidence="2">
    <location>
        <begin position="29"/>
        <end position="203"/>
    </location>
</feature>
<dbReference type="Pfam" id="PF04707">
    <property type="entry name" value="PRELI"/>
    <property type="match status" value="1"/>
</dbReference>
<proteinExistence type="predicted"/>
<dbReference type="InterPro" id="IPR037365">
    <property type="entry name" value="Slowmo/Ups"/>
</dbReference>
<dbReference type="PROSITE" id="PS50904">
    <property type="entry name" value="PRELI_MSF1"/>
    <property type="match status" value="1"/>
</dbReference>
<dbReference type="EMBL" id="LXFE01003511">
    <property type="protein sequence ID" value="OLL22309.1"/>
    <property type="molecule type" value="Genomic_DNA"/>
</dbReference>
<evidence type="ECO:0000313" key="4">
    <source>
        <dbReference type="Proteomes" id="UP000186594"/>
    </source>
</evidence>
<dbReference type="InterPro" id="IPR006797">
    <property type="entry name" value="PRELI/MSF1_dom"/>
</dbReference>
<dbReference type="OMA" id="YCPWNEK"/>
<evidence type="ECO:0000259" key="2">
    <source>
        <dbReference type="PROSITE" id="PS50904"/>
    </source>
</evidence>
<dbReference type="AlphaFoldDB" id="A0A1U7LI38"/>
<evidence type="ECO:0000256" key="1">
    <source>
        <dbReference type="SAM" id="SignalP"/>
    </source>
</evidence>